<dbReference type="GO" id="GO:0030246">
    <property type="term" value="F:carbohydrate binding"/>
    <property type="evidence" value="ECO:0007669"/>
    <property type="project" value="InterPro"/>
</dbReference>
<dbReference type="GO" id="GO:0005576">
    <property type="term" value="C:extracellular region"/>
    <property type="evidence" value="ECO:0007669"/>
    <property type="project" value="InterPro"/>
</dbReference>
<dbReference type="InterPro" id="IPR003610">
    <property type="entry name" value="CBM5/12"/>
</dbReference>
<dbReference type="SUPFAM" id="SSF51055">
    <property type="entry name" value="Carbohydrate binding domain"/>
    <property type="match status" value="2"/>
</dbReference>
<evidence type="ECO:0000313" key="3">
    <source>
        <dbReference type="EMBL" id="KAG2192471.1"/>
    </source>
</evidence>
<feature type="domain" description="Chitin-binding type-3" evidence="2">
    <location>
        <begin position="86"/>
        <end position="129"/>
    </location>
</feature>
<comment type="caution">
    <text evidence="3">The sequence shown here is derived from an EMBL/GenBank/DDBJ whole genome shotgun (WGS) entry which is preliminary data.</text>
</comment>
<keyword evidence="4" id="KW-1185">Reference proteome</keyword>
<dbReference type="Gene3D" id="2.10.10.20">
    <property type="entry name" value="Carbohydrate-binding module superfamily 5/12"/>
    <property type="match status" value="2"/>
</dbReference>
<dbReference type="Proteomes" id="UP000650833">
    <property type="component" value="Unassembled WGS sequence"/>
</dbReference>
<evidence type="ECO:0000313" key="4">
    <source>
        <dbReference type="Proteomes" id="UP000650833"/>
    </source>
</evidence>
<dbReference type="Pfam" id="PF02839">
    <property type="entry name" value="CBM_5_12"/>
    <property type="match status" value="1"/>
</dbReference>
<dbReference type="CDD" id="cd12215">
    <property type="entry name" value="ChiC_BD"/>
    <property type="match status" value="1"/>
</dbReference>
<dbReference type="GO" id="GO:0005975">
    <property type="term" value="P:carbohydrate metabolic process"/>
    <property type="evidence" value="ECO:0007669"/>
    <property type="project" value="InterPro"/>
</dbReference>
<dbReference type="AlphaFoldDB" id="A0A8H7UND8"/>
<dbReference type="SMART" id="SM00495">
    <property type="entry name" value="ChtBD3"/>
    <property type="match status" value="2"/>
</dbReference>
<sequence>MWTAKWYATQTPSGNVNGDWSPVSSCAGGTLGGGNSGISSSTAKTNTITVATSTTTIVSTAVSLSTTKTTTTAAATTTSANACSGVSAWSSSATYVKDNQVTYSGSIWTAQWWTLGDSPGGSNGVWVKGTTCPASLAARSVQNPIGSGINCKHNSRWTSSRTYRDGSKVVYKGSVYIASSLNLNTSPESNSLVWKKDTVCTKQLSR</sequence>
<gene>
    <name evidence="3" type="ORF">INT46_004474</name>
</gene>
<keyword evidence="1" id="KW-0378">Hydrolase</keyword>
<protein>
    <recommendedName>
        <fullName evidence="2">Chitin-binding type-3 domain-containing protein</fullName>
    </recommendedName>
</protein>
<dbReference type="EMBL" id="JAEPRC010000722">
    <property type="protein sequence ID" value="KAG2192471.1"/>
    <property type="molecule type" value="Genomic_DNA"/>
</dbReference>
<reference evidence="3" key="1">
    <citation type="submission" date="2020-12" db="EMBL/GenBank/DDBJ databases">
        <title>Metabolic potential, ecology and presence of endohyphal bacteria is reflected in genomic diversity of Mucoromycotina.</title>
        <authorList>
            <person name="Muszewska A."/>
            <person name="Okrasinska A."/>
            <person name="Steczkiewicz K."/>
            <person name="Drgas O."/>
            <person name="Orlowska M."/>
            <person name="Perlinska-Lenart U."/>
            <person name="Aleksandrzak-Piekarczyk T."/>
            <person name="Szatraj K."/>
            <person name="Zielenkiewicz U."/>
            <person name="Pilsyk S."/>
            <person name="Malc E."/>
            <person name="Mieczkowski P."/>
            <person name="Kruszewska J.S."/>
            <person name="Biernat P."/>
            <person name="Pawlowska J."/>
        </authorList>
    </citation>
    <scope>NUCLEOTIDE SEQUENCE</scope>
    <source>
        <strain evidence="3">CBS 226.32</strain>
    </source>
</reference>
<organism evidence="3 4">
    <name type="scientific">Mucor plumbeus</name>
    <dbReference type="NCBI Taxonomy" id="97098"/>
    <lineage>
        <taxon>Eukaryota</taxon>
        <taxon>Fungi</taxon>
        <taxon>Fungi incertae sedis</taxon>
        <taxon>Mucoromycota</taxon>
        <taxon>Mucoromycotina</taxon>
        <taxon>Mucoromycetes</taxon>
        <taxon>Mucorales</taxon>
        <taxon>Mucorineae</taxon>
        <taxon>Mucoraceae</taxon>
        <taxon>Mucor</taxon>
    </lineage>
</organism>
<evidence type="ECO:0000259" key="2">
    <source>
        <dbReference type="SMART" id="SM00495"/>
    </source>
</evidence>
<dbReference type="GO" id="GO:0004553">
    <property type="term" value="F:hydrolase activity, hydrolyzing O-glycosyl compounds"/>
    <property type="evidence" value="ECO:0007669"/>
    <property type="project" value="InterPro"/>
</dbReference>
<evidence type="ECO:0000256" key="1">
    <source>
        <dbReference type="ARBA" id="ARBA00022801"/>
    </source>
</evidence>
<dbReference type="InterPro" id="IPR036573">
    <property type="entry name" value="CBM_sf_5/12"/>
</dbReference>
<name>A0A8H7UND8_9FUNG</name>
<feature type="domain" description="Chitin-binding type-3" evidence="2">
    <location>
        <begin position="154"/>
        <end position="197"/>
    </location>
</feature>
<dbReference type="OrthoDB" id="6020543at2759"/>
<proteinExistence type="predicted"/>
<accession>A0A8H7UND8</accession>